<dbReference type="CDD" id="cd14066">
    <property type="entry name" value="STKc_IRAK"/>
    <property type="match status" value="1"/>
</dbReference>
<dbReference type="PROSITE" id="PS00108">
    <property type="entry name" value="PROTEIN_KINASE_ST"/>
    <property type="match status" value="1"/>
</dbReference>
<dbReference type="Gene3D" id="3.30.200.20">
    <property type="entry name" value="Phosphorylase Kinase, domain 1"/>
    <property type="match status" value="1"/>
</dbReference>
<keyword evidence="5 6" id="KW-0067">ATP-binding</keyword>
<dbReference type="PRINTS" id="PR00419">
    <property type="entry name" value="ADXRDTASE"/>
</dbReference>
<dbReference type="SUPFAM" id="SSF51905">
    <property type="entry name" value="FAD/NAD(P)-binding domain"/>
    <property type="match status" value="1"/>
</dbReference>
<feature type="region of interest" description="Disordered" evidence="7">
    <location>
        <begin position="791"/>
        <end position="888"/>
    </location>
</feature>
<protein>
    <submittedName>
        <fullName evidence="10">N1-acetylpolyamine oxidase</fullName>
    </submittedName>
</protein>
<keyword evidence="8" id="KW-0472">Membrane</keyword>
<dbReference type="FunFam" id="3.30.200.20:FF:000039">
    <property type="entry name" value="receptor-like protein kinase FERONIA"/>
    <property type="match status" value="1"/>
</dbReference>
<dbReference type="GO" id="GO:0005886">
    <property type="term" value="C:plasma membrane"/>
    <property type="evidence" value="ECO:0000318"/>
    <property type="project" value="GO_Central"/>
</dbReference>
<keyword evidence="1" id="KW-0723">Serine/threonine-protein kinase</keyword>
<dbReference type="Gene3D" id="3.50.50.60">
    <property type="entry name" value="FAD/NAD(P)-binding domain"/>
    <property type="match status" value="2"/>
</dbReference>
<evidence type="ECO:0000256" key="8">
    <source>
        <dbReference type="SAM" id="Phobius"/>
    </source>
</evidence>
<accession>A0A1Y1I776</accession>
<feature type="compositionally biased region" description="Basic and acidic residues" evidence="7">
    <location>
        <begin position="655"/>
        <end position="676"/>
    </location>
</feature>
<evidence type="ECO:0000313" key="11">
    <source>
        <dbReference type="Proteomes" id="UP000054558"/>
    </source>
</evidence>
<keyword evidence="11" id="KW-1185">Reference proteome</keyword>
<dbReference type="SUPFAM" id="SSF54373">
    <property type="entry name" value="FAD-linked reductases, C-terminal domain"/>
    <property type="match status" value="1"/>
</dbReference>
<dbReference type="STRING" id="105231.A0A1Y1I776"/>
<dbReference type="EMBL" id="DF237261">
    <property type="protein sequence ID" value="GAQ86800.1"/>
    <property type="molecule type" value="Genomic_DNA"/>
</dbReference>
<dbReference type="InterPro" id="IPR001245">
    <property type="entry name" value="Ser-Thr/Tyr_kinase_cat_dom"/>
</dbReference>
<name>A0A1Y1I776_KLENI</name>
<keyword evidence="8" id="KW-0812">Transmembrane</keyword>
<dbReference type="Gene3D" id="1.10.510.10">
    <property type="entry name" value="Transferase(Phosphotransferase) domain 1"/>
    <property type="match status" value="1"/>
</dbReference>
<evidence type="ECO:0000256" key="1">
    <source>
        <dbReference type="ARBA" id="ARBA00022527"/>
    </source>
</evidence>
<keyword evidence="4" id="KW-0418">Kinase</keyword>
<dbReference type="PROSITE" id="PS50011">
    <property type="entry name" value="PROTEIN_KINASE_DOM"/>
    <property type="match status" value="1"/>
</dbReference>
<sequence>MEMPQSSAGNVQIQANQSNEPDRPKVIVVGAGIAGLVAAHKLQKTGRFNVVVLEGSDRVGGRVYTSIFQGKRVELGAQWIHGIKGSPVYALAKEEGLMESEDDLAASEGDESEDEEEFDFDEMLADISVTRTETGGVIDKALRREVGRVFRRLHKATETKGTFQRGGVESVGEFLDERFEEWLSGEQTEGGSVEKGGGEEKRQVVGGDETGRGLTQAPKRGLGPEVAGAAVPSSGAPTDTGPAEGSNASGQTPGELRALKRAVFEMRKKLECNITGSADLTLLSLEAFPDYLEFPGPQLQIPRGYSGVAEALLRKLSPGSVRFNQRVKCIRWGLIGAAHVDVSSSDVSYKGRAEVGGGARVSERSAGAEVRSEKEGVKSDGLGDPVRVECDSGDHFAADHVIVTVSLGVLKERAASTRPCDAFSNQSSEAGEGLEAGLANREPAPETSGASDRSFQPSTGEETGSARSFEPRTALFDPPLPEEKRAAIRRMGFGVVDKVFVDFEKQPLPRGCGSLELAWLSEPSDSEPSHSEWVRGLFSFGTPNGLPKSVMCWVSGQNALGMEQLPPSTIADDVVSTLRRLQGDTTVPTVADVAHSNWATDPLFRGSYSYVAVGSSEEDIHELARPLPYLQNLKAVDVASFGERLSLDNEGAGSTEEKRQRIIGRQDESGKEEGIEETARASRILFAARAKGTCWLGRYGSTECPRLSGAETKLELETASRCICGDSAWLRILPEMGAVVIIAVVVPVSVIALLVFVAVFLVWRHKEETSKTVDHTALAKRWFVWNQNQDLPVGKNEKQGPSKPADSKPASKAPIPLQSVVVTTPTGGRSVGETLPPRPQTTPRDSPRGDGIPRPEVLNRPEIVNRPDIVNRPETSPRVGVLPRPGISPQEAANQLAVTSRTPWNAGSASPESVRSLGASSADAGAVDSPRARIVPLNHGGATDWLSSRSFTLREILVATNYFNPKLELGSGGFGKVYHGQLRDGGTVAIKRMKKESKQGMREFINEVRLLGRLRHVNLVQLVGFCATEEEQLLCYEYMPNGNLAQHLRGTKKPLSWRMRLEVAIGAAKGLDYLHVIATPPVIHRDVKSSNILLDEDWNAKVADFGLSKAVPMNSNIASSSTFVRGTPGYFDPEYYEGQRLTEKSDVYAFGVVLLEMLTGKKPIDETLPLADGSLAKWARPHLRDPERAVSLVDPRIQGSMTRASVLKFASLALNCIALSGDERPSMSEVVLRLQEAIAS</sequence>
<dbReference type="GO" id="GO:0007165">
    <property type="term" value="P:signal transduction"/>
    <property type="evidence" value="ECO:0000318"/>
    <property type="project" value="GO_Central"/>
</dbReference>
<dbReference type="InterPro" id="IPR011009">
    <property type="entry name" value="Kinase-like_dom_sf"/>
</dbReference>
<proteinExistence type="predicted"/>
<feature type="compositionally biased region" description="Basic and acidic residues" evidence="7">
    <location>
        <begin position="845"/>
        <end position="871"/>
    </location>
</feature>
<reference evidence="10 11" key="1">
    <citation type="journal article" date="2014" name="Nat. Commun.">
        <title>Klebsormidium flaccidum genome reveals primary factors for plant terrestrial adaptation.</title>
        <authorList>
            <person name="Hori K."/>
            <person name="Maruyama F."/>
            <person name="Fujisawa T."/>
            <person name="Togashi T."/>
            <person name="Yamamoto N."/>
            <person name="Seo M."/>
            <person name="Sato S."/>
            <person name="Yamada T."/>
            <person name="Mori H."/>
            <person name="Tajima N."/>
            <person name="Moriyama T."/>
            <person name="Ikeuchi M."/>
            <person name="Watanabe M."/>
            <person name="Wada H."/>
            <person name="Kobayashi K."/>
            <person name="Saito M."/>
            <person name="Masuda T."/>
            <person name="Sasaki-Sekimoto Y."/>
            <person name="Mashiguchi K."/>
            <person name="Awai K."/>
            <person name="Shimojima M."/>
            <person name="Masuda S."/>
            <person name="Iwai M."/>
            <person name="Nobusawa T."/>
            <person name="Narise T."/>
            <person name="Kondo S."/>
            <person name="Saito H."/>
            <person name="Sato R."/>
            <person name="Murakawa M."/>
            <person name="Ihara Y."/>
            <person name="Oshima-Yamada Y."/>
            <person name="Ohtaka K."/>
            <person name="Satoh M."/>
            <person name="Sonobe K."/>
            <person name="Ishii M."/>
            <person name="Ohtani R."/>
            <person name="Kanamori-Sato M."/>
            <person name="Honoki R."/>
            <person name="Miyazaki D."/>
            <person name="Mochizuki H."/>
            <person name="Umetsu J."/>
            <person name="Higashi K."/>
            <person name="Shibata D."/>
            <person name="Kamiya Y."/>
            <person name="Sato N."/>
            <person name="Nakamura Y."/>
            <person name="Tabata S."/>
            <person name="Ida S."/>
            <person name="Kurokawa K."/>
            <person name="Ohta H."/>
        </authorList>
    </citation>
    <scope>NUCLEOTIDE SEQUENCE [LARGE SCALE GENOMIC DNA]</scope>
    <source>
        <strain evidence="10 11">NIES-2285</strain>
    </source>
</reference>
<dbReference type="Proteomes" id="UP000054558">
    <property type="component" value="Unassembled WGS sequence"/>
</dbReference>
<evidence type="ECO:0000256" key="5">
    <source>
        <dbReference type="ARBA" id="ARBA00022840"/>
    </source>
</evidence>
<dbReference type="SUPFAM" id="SSF56112">
    <property type="entry name" value="Protein kinase-like (PK-like)"/>
    <property type="match status" value="1"/>
</dbReference>
<evidence type="ECO:0000256" key="2">
    <source>
        <dbReference type="ARBA" id="ARBA00022679"/>
    </source>
</evidence>
<feature type="transmembrane region" description="Helical" evidence="8">
    <location>
        <begin position="736"/>
        <end position="763"/>
    </location>
</feature>
<dbReference type="InterPro" id="IPR002937">
    <property type="entry name" value="Amino_oxidase"/>
</dbReference>
<evidence type="ECO:0000313" key="10">
    <source>
        <dbReference type="EMBL" id="GAQ86800.1"/>
    </source>
</evidence>
<evidence type="ECO:0000256" key="4">
    <source>
        <dbReference type="ARBA" id="ARBA00022777"/>
    </source>
</evidence>
<feature type="compositionally biased region" description="Polar residues" evidence="7">
    <location>
        <begin position="448"/>
        <end position="466"/>
    </location>
</feature>
<feature type="compositionally biased region" description="Low complexity" evidence="7">
    <location>
        <begin position="916"/>
        <end position="926"/>
    </location>
</feature>
<feature type="binding site" evidence="6">
    <location>
        <position position="991"/>
    </location>
    <ligand>
        <name>ATP</name>
        <dbReference type="ChEBI" id="CHEBI:30616"/>
    </ligand>
</feature>
<dbReference type="AlphaFoldDB" id="A0A1Y1I776"/>
<feature type="region of interest" description="Disordered" evidence="7">
    <location>
        <begin position="901"/>
        <end position="926"/>
    </location>
</feature>
<keyword evidence="8" id="KW-1133">Transmembrane helix</keyword>
<dbReference type="PANTHER" id="PTHR47989:SF62">
    <property type="entry name" value="OS05G0423500 PROTEIN"/>
    <property type="match status" value="1"/>
</dbReference>
<keyword evidence="3 6" id="KW-0547">Nucleotide-binding</keyword>
<dbReference type="GO" id="GO:0004672">
    <property type="term" value="F:protein kinase activity"/>
    <property type="evidence" value="ECO:0000318"/>
    <property type="project" value="GO_Central"/>
</dbReference>
<dbReference type="InterPro" id="IPR000719">
    <property type="entry name" value="Prot_kinase_dom"/>
</dbReference>
<dbReference type="SMART" id="SM00220">
    <property type="entry name" value="S_TKc"/>
    <property type="match status" value="1"/>
</dbReference>
<dbReference type="GO" id="GO:0004674">
    <property type="term" value="F:protein serine/threonine kinase activity"/>
    <property type="evidence" value="ECO:0007669"/>
    <property type="project" value="UniProtKB-KW"/>
</dbReference>
<feature type="region of interest" description="Disordered" evidence="7">
    <location>
        <begin position="184"/>
        <end position="254"/>
    </location>
</feature>
<dbReference type="InterPro" id="IPR017441">
    <property type="entry name" value="Protein_kinase_ATP_BS"/>
</dbReference>
<dbReference type="Pfam" id="PF07714">
    <property type="entry name" value="PK_Tyr_Ser-Thr"/>
    <property type="match status" value="1"/>
</dbReference>
<evidence type="ECO:0000256" key="6">
    <source>
        <dbReference type="PROSITE-ProRule" id="PRU10141"/>
    </source>
</evidence>
<evidence type="ECO:0000256" key="3">
    <source>
        <dbReference type="ARBA" id="ARBA00022741"/>
    </source>
</evidence>
<dbReference type="InterPro" id="IPR008271">
    <property type="entry name" value="Ser/Thr_kinase_AS"/>
</dbReference>
<organism evidence="10 11">
    <name type="scientific">Klebsormidium nitens</name>
    <name type="common">Green alga</name>
    <name type="synonym">Ulothrix nitens</name>
    <dbReference type="NCBI Taxonomy" id="105231"/>
    <lineage>
        <taxon>Eukaryota</taxon>
        <taxon>Viridiplantae</taxon>
        <taxon>Streptophyta</taxon>
        <taxon>Klebsormidiophyceae</taxon>
        <taxon>Klebsormidiales</taxon>
        <taxon>Klebsormidiaceae</taxon>
        <taxon>Klebsormidium</taxon>
    </lineage>
</organism>
<evidence type="ECO:0000259" key="9">
    <source>
        <dbReference type="PROSITE" id="PS50011"/>
    </source>
</evidence>
<feature type="domain" description="Protein kinase" evidence="9">
    <location>
        <begin position="963"/>
        <end position="1238"/>
    </location>
</feature>
<dbReference type="FunFam" id="1.10.510.10:FF:000084">
    <property type="entry name" value="Wall-associated receptor kinase 2"/>
    <property type="match status" value="1"/>
</dbReference>
<dbReference type="Pfam" id="PF01593">
    <property type="entry name" value="Amino_oxidase"/>
    <property type="match status" value="3"/>
</dbReference>
<feature type="region of interest" description="Disordered" evidence="7">
    <location>
        <begin position="648"/>
        <end position="676"/>
    </location>
</feature>
<feature type="region of interest" description="Disordered" evidence="7">
    <location>
        <begin position="440"/>
        <end position="481"/>
    </location>
</feature>
<gene>
    <name evidence="10" type="ORF">KFL_003120060</name>
</gene>
<dbReference type="Gene3D" id="3.90.660.10">
    <property type="match status" value="1"/>
</dbReference>
<dbReference type="PROSITE" id="PS00107">
    <property type="entry name" value="PROTEIN_KINASE_ATP"/>
    <property type="match status" value="1"/>
</dbReference>
<dbReference type="GO" id="GO:0005524">
    <property type="term" value="F:ATP binding"/>
    <property type="evidence" value="ECO:0007669"/>
    <property type="project" value="UniProtKB-UniRule"/>
</dbReference>
<feature type="compositionally biased region" description="Polar residues" evidence="7">
    <location>
        <begin position="901"/>
        <end position="913"/>
    </location>
</feature>
<feature type="region of interest" description="Disordered" evidence="7">
    <location>
        <begin position="360"/>
        <end position="386"/>
    </location>
</feature>
<dbReference type="InterPro" id="IPR036188">
    <property type="entry name" value="FAD/NAD-bd_sf"/>
</dbReference>
<evidence type="ECO:0000256" key="7">
    <source>
        <dbReference type="SAM" id="MobiDB-lite"/>
    </source>
</evidence>
<keyword evidence="2" id="KW-0808">Transferase</keyword>
<dbReference type="OrthoDB" id="2019015at2759"/>
<dbReference type="GO" id="GO:0016491">
    <property type="term" value="F:oxidoreductase activity"/>
    <property type="evidence" value="ECO:0007669"/>
    <property type="project" value="InterPro"/>
</dbReference>
<dbReference type="PANTHER" id="PTHR47989">
    <property type="entry name" value="OS01G0750732 PROTEIN"/>
    <property type="match status" value="1"/>
</dbReference>